<proteinExistence type="predicted"/>
<dbReference type="InterPro" id="IPR036388">
    <property type="entry name" value="WH-like_DNA-bd_sf"/>
</dbReference>
<reference evidence="3" key="1">
    <citation type="submission" date="2020-05" db="EMBL/GenBank/DDBJ databases">
        <authorList>
            <person name="Chiriac C."/>
            <person name="Salcher M."/>
            <person name="Ghai R."/>
            <person name="Kavagutti S V."/>
        </authorList>
    </citation>
    <scope>NUCLEOTIDE SEQUENCE</scope>
</reference>
<feature type="domain" description="Insertion element IS150 protein InsJ-like helix-turn-helix" evidence="2">
    <location>
        <begin position="12"/>
        <end position="61"/>
    </location>
</feature>
<protein>
    <submittedName>
        <fullName evidence="3">Unannotated protein</fullName>
    </submittedName>
</protein>
<sequence length="103" mass="11173">MGRPPKHPVETKLKIVLSVISGETTQAEAARRHGVSETSIGKWKDQFLQAGKTGLEQPAGAGKPTGREHQLESEVDHLTRALGEAHIQLRALRRGGPSAMSFR</sequence>
<feature type="region of interest" description="Disordered" evidence="1">
    <location>
        <begin position="54"/>
        <end position="74"/>
    </location>
</feature>
<dbReference type="InterPro" id="IPR010921">
    <property type="entry name" value="Trp_repressor/repl_initiator"/>
</dbReference>
<evidence type="ECO:0000256" key="1">
    <source>
        <dbReference type="SAM" id="MobiDB-lite"/>
    </source>
</evidence>
<gene>
    <name evidence="3" type="ORF">UFOPK3564_01951</name>
</gene>
<evidence type="ECO:0000259" key="2">
    <source>
        <dbReference type="Pfam" id="PF13518"/>
    </source>
</evidence>
<name>A0A6J7HTX2_9ZZZZ</name>
<dbReference type="EMBL" id="CAFBMK010000116">
    <property type="protein sequence ID" value="CAB4923102.1"/>
    <property type="molecule type" value="Genomic_DNA"/>
</dbReference>
<organism evidence="3">
    <name type="scientific">freshwater metagenome</name>
    <dbReference type="NCBI Taxonomy" id="449393"/>
    <lineage>
        <taxon>unclassified sequences</taxon>
        <taxon>metagenomes</taxon>
        <taxon>ecological metagenomes</taxon>
    </lineage>
</organism>
<dbReference type="GO" id="GO:0043565">
    <property type="term" value="F:sequence-specific DNA binding"/>
    <property type="evidence" value="ECO:0007669"/>
    <property type="project" value="InterPro"/>
</dbReference>
<dbReference type="AlphaFoldDB" id="A0A6J7HTX2"/>
<feature type="compositionally biased region" description="Basic and acidic residues" evidence="1">
    <location>
        <begin position="65"/>
        <end position="74"/>
    </location>
</feature>
<dbReference type="SUPFAM" id="SSF48295">
    <property type="entry name" value="TrpR-like"/>
    <property type="match status" value="1"/>
</dbReference>
<accession>A0A6J7HTX2</accession>
<evidence type="ECO:0000313" key="3">
    <source>
        <dbReference type="EMBL" id="CAB4923102.1"/>
    </source>
</evidence>
<dbReference type="Gene3D" id="1.10.10.10">
    <property type="entry name" value="Winged helix-like DNA-binding domain superfamily/Winged helix DNA-binding domain"/>
    <property type="match status" value="1"/>
</dbReference>
<dbReference type="Pfam" id="PF13518">
    <property type="entry name" value="HTH_28"/>
    <property type="match status" value="1"/>
</dbReference>
<dbReference type="InterPro" id="IPR055247">
    <property type="entry name" value="InsJ-like_HTH"/>
</dbReference>